<evidence type="ECO:0000259" key="7">
    <source>
        <dbReference type="Pfam" id="PF12390"/>
    </source>
</evidence>
<reference evidence="8" key="1">
    <citation type="journal article" date="2014" name="Front. Microbiol.">
        <title>High frequency of phylogenetically diverse reductive dehalogenase-homologous genes in deep subseafloor sedimentary metagenomes.</title>
        <authorList>
            <person name="Kawai M."/>
            <person name="Futagami T."/>
            <person name="Toyoda A."/>
            <person name="Takaki Y."/>
            <person name="Nishi S."/>
            <person name="Hori S."/>
            <person name="Arai W."/>
            <person name="Tsubouchi T."/>
            <person name="Morono Y."/>
            <person name="Uchiyama I."/>
            <person name="Ito T."/>
            <person name="Fujiyama A."/>
            <person name="Inagaki F."/>
            <person name="Takami H."/>
        </authorList>
    </citation>
    <scope>NUCLEOTIDE SEQUENCE</scope>
    <source>
        <strain evidence="8">Expedition CK06-06</strain>
    </source>
</reference>
<dbReference type="InterPro" id="IPR015424">
    <property type="entry name" value="PyrdxlP-dep_Trfase"/>
</dbReference>
<protein>
    <recommendedName>
        <fullName evidence="7">L-seryl-tRNA selenium transferase N-terminal domain-containing protein</fullName>
    </recommendedName>
</protein>
<comment type="cofactor">
    <cofactor evidence="1">
        <name>pyridoxal 5'-phosphate</name>
        <dbReference type="ChEBI" id="CHEBI:597326"/>
    </cofactor>
</comment>
<dbReference type="PANTHER" id="PTHR32328:SF0">
    <property type="entry name" value="L-SERYL-TRNA(SEC) SELENIUM TRANSFERASE"/>
    <property type="match status" value="1"/>
</dbReference>
<dbReference type="InterPro" id="IPR015421">
    <property type="entry name" value="PyrdxlP-dep_Trfase_major"/>
</dbReference>
<dbReference type="PANTHER" id="PTHR32328">
    <property type="entry name" value="L-SERYL-TRNA(SEC) SELENIUM TRANSFERASE"/>
    <property type="match status" value="1"/>
</dbReference>
<dbReference type="HAMAP" id="MF_00423">
    <property type="entry name" value="SelA"/>
    <property type="match status" value="1"/>
</dbReference>
<dbReference type="GO" id="GO:0004125">
    <property type="term" value="F:L-seryl-tRNA(Sec) selenium transferase activity"/>
    <property type="evidence" value="ECO:0007669"/>
    <property type="project" value="InterPro"/>
</dbReference>
<evidence type="ECO:0000256" key="2">
    <source>
        <dbReference type="ARBA" id="ARBA00022490"/>
    </source>
</evidence>
<accession>X1AVJ6</accession>
<organism evidence="8">
    <name type="scientific">marine sediment metagenome</name>
    <dbReference type="NCBI Taxonomy" id="412755"/>
    <lineage>
        <taxon>unclassified sequences</taxon>
        <taxon>metagenomes</taxon>
        <taxon>ecological metagenomes</taxon>
    </lineage>
</organism>
<comment type="caution">
    <text evidence="8">The sequence shown here is derived from an EMBL/GenBank/DDBJ whole genome shotgun (WGS) entry which is preliminary data.</text>
</comment>
<dbReference type="EMBL" id="BART01001794">
    <property type="protein sequence ID" value="GAG73282.1"/>
    <property type="molecule type" value="Genomic_DNA"/>
</dbReference>
<keyword evidence="3" id="KW-0808">Transferase</keyword>
<keyword evidence="6" id="KW-0711">Selenium</keyword>
<dbReference type="AlphaFoldDB" id="X1AVJ6"/>
<keyword evidence="4" id="KW-0663">Pyridoxal phosphate</keyword>
<evidence type="ECO:0000256" key="1">
    <source>
        <dbReference type="ARBA" id="ARBA00001933"/>
    </source>
</evidence>
<dbReference type="SUPFAM" id="SSF53383">
    <property type="entry name" value="PLP-dependent transferases"/>
    <property type="match status" value="1"/>
</dbReference>
<dbReference type="GO" id="GO:0005737">
    <property type="term" value="C:cytoplasm"/>
    <property type="evidence" value="ECO:0007669"/>
    <property type="project" value="InterPro"/>
</dbReference>
<dbReference type="GO" id="GO:0001514">
    <property type="term" value="P:selenocysteine incorporation"/>
    <property type="evidence" value="ECO:0007669"/>
    <property type="project" value="InterPro"/>
</dbReference>
<keyword evidence="5" id="KW-0648">Protein biosynthesis</keyword>
<evidence type="ECO:0000256" key="4">
    <source>
        <dbReference type="ARBA" id="ARBA00022898"/>
    </source>
</evidence>
<dbReference type="Pfam" id="PF03841">
    <property type="entry name" value="SelA"/>
    <property type="match status" value="1"/>
</dbReference>
<evidence type="ECO:0000256" key="6">
    <source>
        <dbReference type="ARBA" id="ARBA00023266"/>
    </source>
</evidence>
<proteinExistence type="inferred from homology"/>
<dbReference type="InterPro" id="IPR004534">
    <property type="entry name" value="SelA_trans"/>
</dbReference>
<gene>
    <name evidence="8" type="ORF">S01H4_05989</name>
</gene>
<keyword evidence="2" id="KW-0963">Cytoplasm</keyword>
<feature type="non-terminal residue" evidence="8">
    <location>
        <position position="376"/>
    </location>
</feature>
<dbReference type="InterPro" id="IPR018319">
    <property type="entry name" value="SelA-like"/>
</dbReference>
<evidence type="ECO:0000256" key="3">
    <source>
        <dbReference type="ARBA" id="ARBA00022679"/>
    </source>
</evidence>
<dbReference type="Pfam" id="PF12390">
    <property type="entry name" value="Se-cys_synth_N"/>
    <property type="match status" value="1"/>
</dbReference>
<dbReference type="NCBIfam" id="TIGR00474">
    <property type="entry name" value="selA"/>
    <property type="match status" value="1"/>
</dbReference>
<sequence>MDRQEYLSRIPKVDNILSIPDTKKLLEKFPRNIVVEAIRTVLEELRQSISEAKEEELESITIDSENLIPIISKLVEKIMTPSLRKVINATGVIIHTNLGRAPLSEQALNSLSKISEGYSNLEYDLIKGERGDRQMHVKALLTTLTNAEDAMVVNNNAAAVLLALNSIAKDNEVIISRGQLVEIGGSFRIPDVISSSGAIIREVGTTNKTRLSDYQKAITDETATILRVHTSNYRIVGFAEQVSLSDLVKLGHQYNISIMDDLGSGVLLELGVEGFEDEPTVKSSVEAGADVITFSGDKLLGGPQAGIILGKSELVEKMRTNPLARVLRVDKMILVALETTLRLYLNPKMARSQIPVIKMITCPIGKVARMSRSIER</sequence>
<evidence type="ECO:0000256" key="5">
    <source>
        <dbReference type="ARBA" id="ARBA00022917"/>
    </source>
</evidence>
<feature type="domain" description="L-seryl-tRNA selenium transferase N-terminal" evidence="7">
    <location>
        <begin position="7"/>
        <end position="46"/>
    </location>
</feature>
<evidence type="ECO:0000313" key="8">
    <source>
        <dbReference type="EMBL" id="GAG73282.1"/>
    </source>
</evidence>
<name>X1AVJ6_9ZZZZ</name>
<dbReference type="InterPro" id="IPR025862">
    <property type="entry name" value="SelA_trans_N_dom"/>
</dbReference>
<dbReference type="Gene3D" id="3.40.640.10">
    <property type="entry name" value="Type I PLP-dependent aspartate aminotransferase-like (Major domain)"/>
    <property type="match status" value="1"/>
</dbReference>